<feature type="transmembrane region" description="Helical" evidence="6">
    <location>
        <begin position="243"/>
        <end position="260"/>
    </location>
</feature>
<dbReference type="Proteomes" id="UP000003100">
    <property type="component" value="Unassembled WGS sequence"/>
</dbReference>
<dbReference type="Pfam" id="PF01925">
    <property type="entry name" value="TauE"/>
    <property type="match status" value="1"/>
</dbReference>
<evidence type="ECO:0000313" key="7">
    <source>
        <dbReference type="EMBL" id="EEG47857.1"/>
    </source>
</evidence>
<name>C0CQS0_BLAHS</name>
<dbReference type="PANTHER" id="PTHR43701">
    <property type="entry name" value="MEMBRANE TRANSPORTER PROTEIN MJ0441-RELATED"/>
    <property type="match status" value="1"/>
</dbReference>
<feature type="transmembrane region" description="Helical" evidence="6">
    <location>
        <begin position="107"/>
        <end position="129"/>
    </location>
</feature>
<dbReference type="PATRIC" id="fig|476272.21.peg.1357"/>
<keyword evidence="3 6" id="KW-0812">Transmembrane</keyword>
<sequence>MNVIILVFFLVSILSSIVGSICGIGGGVIIKPVLDAVGIMSVSSISFLSGCTVLAMSIVSVYKNLRAGKVKLNVKIATALAVGAAAGGVAGKAMFQGLKDAVGDENLVGMVQAIVLIAITLGTLIYTVLKNRIKTKQCDQIWLCLVIGLLLGIMSSFLGIGGGPINLVVLAYFFSMSTKEAALSSLYIIMFSQITSLIQTLGTGTVPEVKISYFLVMVIGGIAGGMIGSKVNKKIDEENVNKLFIGLMAVIIGINIYNAVKFGIA</sequence>
<evidence type="ECO:0000256" key="6">
    <source>
        <dbReference type="RuleBase" id="RU363041"/>
    </source>
</evidence>
<feature type="transmembrane region" description="Helical" evidence="6">
    <location>
        <begin position="36"/>
        <end position="62"/>
    </location>
</feature>
<organism evidence="7 8">
    <name type="scientific">Blautia hydrogenotrophica (strain DSM 10507 / JCM 14656 / S5a33)</name>
    <name type="common">Ruminococcus hydrogenotrophicus</name>
    <dbReference type="NCBI Taxonomy" id="476272"/>
    <lineage>
        <taxon>Bacteria</taxon>
        <taxon>Bacillati</taxon>
        <taxon>Bacillota</taxon>
        <taxon>Clostridia</taxon>
        <taxon>Lachnospirales</taxon>
        <taxon>Lachnospiraceae</taxon>
        <taxon>Blautia</taxon>
    </lineage>
</organism>
<comment type="caution">
    <text evidence="7">The sequence shown here is derived from an EMBL/GenBank/DDBJ whole genome shotgun (WGS) entry which is preliminary data.</text>
</comment>
<feature type="transmembrane region" description="Helical" evidence="6">
    <location>
        <begin position="141"/>
        <end position="174"/>
    </location>
</feature>
<dbReference type="RefSeq" id="WP_005951260.1">
    <property type="nucleotide sequence ID" value="NZ_CP136423.1"/>
</dbReference>
<gene>
    <name evidence="7" type="ORF">RUMHYD_03233</name>
</gene>
<evidence type="ECO:0000256" key="1">
    <source>
        <dbReference type="ARBA" id="ARBA00004141"/>
    </source>
</evidence>
<feature type="transmembrane region" description="Helical" evidence="6">
    <location>
        <begin position="74"/>
        <end position="95"/>
    </location>
</feature>
<evidence type="ECO:0000256" key="5">
    <source>
        <dbReference type="ARBA" id="ARBA00023136"/>
    </source>
</evidence>
<reference evidence="7 8" key="2">
    <citation type="submission" date="2009-02" db="EMBL/GenBank/DDBJ databases">
        <title>Draft genome sequence of Blautia hydrogenotrophica DSM 10507 (Ruminococcus hydrogenotrophicus DSM 10507).</title>
        <authorList>
            <person name="Sudarsanam P."/>
            <person name="Ley R."/>
            <person name="Guruge J."/>
            <person name="Turnbaugh P.J."/>
            <person name="Mahowald M."/>
            <person name="Liep D."/>
            <person name="Gordon J."/>
        </authorList>
    </citation>
    <scope>NUCLEOTIDE SEQUENCE [LARGE SCALE GENOMIC DNA]</scope>
    <source>
        <strain evidence="8">DSM 10507 / JCM 14656 / S5a33</strain>
    </source>
</reference>
<keyword evidence="4 6" id="KW-1133">Transmembrane helix</keyword>
<comment type="subcellular location">
    <subcellularLocation>
        <location evidence="6">Cell membrane</location>
        <topology evidence="6">Multi-pass membrane protein</topology>
    </subcellularLocation>
    <subcellularLocation>
        <location evidence="1">Membrane</location>
        <topology evidence="1">Multi-pass membrane protein</topology>
    </subcellularLocation>
</comment>
<evidence type="ECO:0000256" key="3">
    <source>
        <dbReference type="ARBA" id="ARBA00022692"/>
    </source>
</evidence>
<keyword evidence="8" id="KW-1185">Reference proteome</keyword>
<dbReference type="InterPro" id="IPR002781">
    <property type="entry name" value="TM_pro_TauE-like"/>
</dbReference>
<evidence type="ECO:0000256" key="4">
    <source>
        <dbReference type="ARBA" id="ARBA00022989"/>
    </source>
</evidence>
<evidence type="ECO:0000256" key="2">
    <source>
        <dbReference type="ARBA" id="ARBA00009142"/>
    </source>
</evidence>
<dbReference type="GO" id="GO:0005886">
    <property type="term" value="C:plasma membrane"/>
    <property type="evidence" value="ECO:0007669"/>
    <property type="project" value="UniProtKB-SubCell"/>
</dbReference>
<proteinExistence type="inferred from homology"/>
<accession>C0CQS0</accession>
<comment type="similarity">
    <text evidence="2 6">Belongs to the 4-toluene sulfonate uptake permease (TSUP) (TC 2.A.102) family.</text>
</comment>
<dbReference type="GeneID" id="86822925"/>
<dbReference type="InterPro" id="IPR051598">
    <property type="entry name" value="TSUP/Inactive_protease-like"/>
</dbReference>
<protein>
    <recommendedName>
        <fullName evidence="6">Probable membrane transporter protein</fullName>
    </recommendedName>
</protein>
<dbReference type="PANTHER" id="PTHR43701:SF2">
    <property type="entry name" value="MEMBRANE TRANSPORTER PROTEIN YJNA-RELATED"/>
    <property type="match status" value="1"/>
</dbReference>
<keyword evidence="5 6" id="KW-0472">Membrane</keyword>
<dbReference type="eggNOG" id="COG0730">
    <property type="taxonomic scope" value="Bacteria"/>
</dbReference>
<feature type="transmembrane region" description="Helical" evidence="6">
    <location>
        <begin position="213"/>
        <end position="231"/>
    </location>
</feature>
<reference evidence="7 8" key="1">
    <citation type="submission" date="2009-01" db="EMBL/GenBank/DDBJ databases">
        <authorList>
            <person name="Fulton L."/>
            <person name="Clifton S."/>
            <person name="Fulton B."/>
            <person name="Xu J."/>
            <person name="Minx P."/>
            <person name="Pepin K.H."/>
            <person name="Johnson M."/>
            <person name="Bhonagiri V."/>
            <person name="Nash W.E."/>
            <person name="Mardis E.R."/>
            <person name="Wilson R.K."/>
        </authorList>
    </citation>
    <scope>NUCLEOTIDE SEQUENCE [LARGE SCALE GENOMIC DNA]</scope>
    <source>
        <strain evidence="8">DSM 10507 / JCM 14656 / S5a33</strain>
    </source>
</reference>
<dbReference type="HOGENOM" id="CLU_045498_8_0_9"/>
<dbReference type="EMBL" id="ACBZ01000173">
    <property type="protein sequence ID" value="EEG47857.1"/>
    <property type="molecule type" value="Genomic_DNA"/>
</dbReference>
<dbReference type="AlphaFoldDB" id="C0CQS0"/>
<keyword evidence="6" id="KW-1003">Cell membrane</keyword>
<evidence type="ECO:0000313" key="8">
    <source>
        <dbReference type="Proteomes" id="UP000003100"/>
    </source>
</evidence>